<proteinExistence type="predicted"/>
<protein>
    <submittedName>
        <fullName evidence="1">Uncharacterized protein</fullName>
    </submittedName>
</protein>
<dbReference type="Proteomes" id="UP000186955">
    <property type="component" value="Unassembled WGS sequence"/>
</dbReference>
<gene>
    <name evidence="1" type="ORF">PENSUB_13667</name>
</gene>
<dbReference type="EMBL" id="MNBE01000773">
    <property type="protein sequence ID" value="OKO89601.1"/>
    <property type="molecule type" value="Genomic_DNA"/>
</dbReference>
<reference evidence="1 2" key="1">
    <citation type="submission" date="2016-10" db="EMBL/GenBank/DDBJ databases">
        <title>Genome sequence of the ascomycete fungus Penicillium subrubescens.</title>
        <authorList>
            <person name="De Vries R.P."/>
            <person name="Peng M."/>
            <person name="Dilokpimol A."/>
            <person name="Hilden K."/>
            <person name="Makela M.R."/>
            <person name="Grigoriev I."/>
            <person name="Riley R."/>
            <person name="Granchi Z."/>
        </authorList>
    </citation>
    <scope>NUCLEOTIDE SEQUENCE [LARGE SCALE GENOMIC DNA]</scope>
    <source>
        <strain evidence="1 2">CBS 132785</strain>
    </source>
</reference>
<dbReference type="OrthoDB" id="5242705at2759"/>
<dbReference type="STRING" id="1316194.A0A1Q5SNM2"/>
<evidence type="ECO:0000313" key="2">
    <source>
        <dbReference type="Proteomes" id="UP000186955"/>
    </source>
</evidence>
<comment type="caution">
    <text evidence="1">The sequence shown here is derived from an EMBL/GenBank/DDBJ whole genome shotgun (WGS) entry which is preliminary data.</text>
</comment>
<name>A0A1Q5SNM2_9EURO</name>
<accession>A0A1Q5SNM2</accession>
<keyword evidence="2" id="KW-1185">Reference proteome</keyword>
<organism evidence="1 2">
    <name type="scientific">Penicillium subrubescens</name>
    <dbReference type="NCBI Taxonomy" id="1316194"/>
    <lineage>
        <taxon>Eukaryota</taxon>
        <taxon>Fungi</taxon>
        <taxon>Dikarya</taxon>
        <taxon>Ascomycota</taxon>
        <taxon>Pezizomycotina</taxon>
        <taxon>Eurotiomycetes</taxon>
        <taxon>Eurotiomycetidae</taxon>
        <taxon>Eurotiales</taxon>
        <taxon>Aspergillaceae</taxon>
        <taxon>Penicillium</taxon>
    </lineage>
</organism>
<sequence>MANGSDLNPEAGATHMEIDNKTQFIATECVLQPLVRSFKVLVNMGVYHEKQLAEGADVNSTSDDIYHFSLKPSWNETFGTKKDDTFGMTFEAKKALSGFVDNLFSGFAHADSFVFRRKFGVEGIYATSDALQAIFYNNLTNSNCPVNDQLTCAMQNIASAVSKTIRDTAFTANISYEPPSVWGAKTIEYAEKLLLGEPRPPSHIPLFTGCGSRFRLLSGFSGRCPVYAVR</sequence>
<evidence type="ECO:0000313" key="1">
    <source>
        <dbReference type="EMBL" id="OKO89601.1"/>
    </source>
</evidence>
<dbReference type="AlphaFoldDB" id="A0A1Q5SNM2"/>